<dbReference type="InterPro" id="IPR010809">
    <property type="entry name" value="FliD_C"/>
</dbReference>
<accession>A0A7C8GTF9</accession>
<dbReference type="Pfam" id="PF07195">
    <property type="entry name" value="FliD_C"/>
    <property type="match status" value="1"/>
</dbReference>
<gene>
    <name evidence="8" type="primary">fliD</name>
    <name evidence="8" type="ORF">F9U64_12590</name>
</gene>
<dbReference type="Pfam" id="PF02465">
    <property type="entry name" value="FliD_N"/>
    <property type="match status" value="1"/>
</dbReference>
<dbReference type="GO" id="GO:0071973">
    <property type="term" value="P:bacterial-type flagellum-dependent cell motility"/>
    <property type="evidence" value="ECO:0007669"/>
    <property type="project" value="TreeGrafter"/>
</dbReference>
<dbReference type="InterPro" id="IPR040026">
    <property type="entry name" value="FliD"/>
</dbReference>
<dbReference type="Proteomes" id="UP000480246">
    <property type="component" value="Unassembled WGS sequence"/>
</dbReference>
<evidence type="ECO:0000256" key="1">
    <source>
        <dbReference type="ARBA" id="ARBA00009764"/>
    </source>
</evidence>
<comment type="caution">
    <text evidence="8">The sequence shown here is derived from an EMBL/GenBank/DDBJ whole genome shotgun (WGS) entry which is preliminary data.</text>
</comment>
<evidence type="ECO:0000256" key="4">
    <source>
        <dbReference type="ARBA" id="ARBA00023143"/>
    </source>
</evidence>
<keyword evidence="8" id="KW-0969">Cilium</keyword>
<keyword evidence="8" id="KW-0282">Flagellum</keyword>
<evidence type="ECO:0000256" key="2">
    <source>
        <dbReference type="ARBA" id="ARBA00011255"/>
    </source>
</evidence>
<dbReference type="PANTHER" id="PTHR30288">
    <property type="entry name" value="FLAGELLAR CAP/ASSEMBLY PROTEIN FLID"/>
    <property type="match status" value="1"/>
</dbReference>
<feature type="domain" description="Flagellar hook-associated protein 2 N-terminal" evidence="6">
    <location>
        <begin position="8"/>
        <end position="104"/>
    </location>
</feature>
<evidence type="ECO:0000259" key="6">
    <source>
        <dbReference type="Pfam" id="PF02465"/>
    </source>
</evidence>
<keyword evidence="3" id="KW-0175">Coiled coil</keyword>
<feature type="domain" description="Flagellar hook-associated protein 2 C-terminal" evidence="7">
    <location>
        <begin position="418"/>
        <end position="690"/>
    </location>
</feature>
<dbReference type="OrthoDB" id="9776025at2"/>
<evidence type="ECO:0000259" key="7">
    <source>
        <dbReference type="Pfam" id="PF07195"/>
    </source>
</evidence>
<keyword evidence="4 5" id="KW-0975">Bacterial flagellum</keyword>
<dbReference type="EMBL" id="WEID01000063">
    <property type="protein sequence ID" value="KAB8132343.1"/>
    <property type="molecule type" value="Genomic_DNA"/>
</dbReference>
<protein>
    <recommendedName>
        <fullName evidence="5">Flagellar hook-associated protein 2</fullName>
        <shortName evidence="5">HAP2</shortName>
    </recommendedName>
    <alternativeName>
        <fullName evidence="5">Flagellar cap protein</fullName>
    </alternativeName>
</protein>
<comment type="function">
    <text evidence="5">Required for morphogenesis and for the elongation of the flagellar filament by facilitating polymerization of the flagellin monomers at the tip of growing filament. Forms a capping structure, which prevents flagellin subunits (transported through the central channel of the flagellum) from leaking out without polymerization at the distal end.</text>
</comment>
<dbReference type="InterPro" id="IPR003481">
    <property type="entry name" value="FliD_N"/>
</dbReference>
<dbReference type="PANTHER" id="PTHR30288:SF0">
    <property type="entry name" value="FLAGELLAR HOOK-ASSOCIATED PROTEIN 2"/>
    <property type="match status" value="1"/>
</dbReference>
<comment type="subcellular location">
    <subcellularLocation>
        <location evidence="5">Secreted</location>
    </subcellularLocation>
    <subcellularLocation>
        <location evidence="5">Bacterial flagellum</location>
    </subcellularLocation>
</comment>
<reference evidence="8 9" key="1">
    <citation type="submission" date="2019-10" db="EMBL/GenBank/DDBJ databases">
        <title>Gracilibacillus sp. nov. isolated from rice seeds.</title>
        <authorList>
            <person name="He S."/>
        </authorList>
    </citation>
    <scope>NUCLEOTIDE SEQUENCE [LARGE SCALE GENOMIC DNA]</scope>
    <source>
        <strain evidence="8 9">TD8</strain>
    </source>
</reference>
<dbReference type="GO" id="GO:0007155">
    <property type="term" value="P:cell adhesion"/>
    <property type="evidence" value="ECO:0007669"/>
    <property type="project" value="InterPro"/>
</dbReference>
<dbReference type="GO" id="GO:0005576">
    <property type="term" value="C:extracellular region"/>
    <property type="evidence" value="ECO:0007669"/>
    <property type="project" value="UniProtKB-SubCell"/>
</dbReference>
<sequence length="703" mass="78391">MRISGFASGMDIDSMVRDLMKAESIPLQNMQKEKQELEWKRDDYRSINTLLLDFKDSLLNMRMTTAYRSRQVTSSNEDFITAIASSAANQTSYTISKVGQLATASTKVNNGSISDPNKEVDTSKGLYGQTGNFADNPLQENVWKQGIIEKKDLTADSLNQDLSLNTGLKVEEDMKAISIKVNGKGFEVLTEKPAEGVKLADNQVVVDKSSGDLTFAEGVIQKGTKISAEYIVESKTESRTVPEGGKTLQLSAGSIAVNDSFNLIIDEKNYKISDSTGNENEYNLKNSENGDVIGVINTETGKITFNDAVEKETNVQATYQQNYTHFSLNAHTEDGKQFGDFIVAGNESINQVVSEVNKANIGVSMLYDSFKDQFTLRTTETGNFVGNKEGEPRKDQIETNGTLINELFRFGGVEETGGQNATFTINGLDTERYSNTFDIEGVTFTLKQTFDSTSDTDADQPVSLNISNNSEEVFDNIKEFVETYNTLIDAINDKVTETFYRDYDPLTDDQREGLTDKQQEDWEERAKSGLLRNDAILRDVLSSMRTGFYSPVNNDQSSSGSFNQLAAIGITTTKDYMSGGKLEINEAKLKEAIEQDPDAVENLFRGGSDSDTYGEKGIARRLTDTVDAAMNKIYERAGRASYSNHQFTLGRNLDDMDKQIERFEDRLTQIEDRYWKQFTAMEQAIAKYNNQASYMMQQFGGMQ</sequence>
<evidence type="ECO:0000256" key="5">
    <source>
        <dbReference type="RuleBase" id="RU362066"/>
    </source>
</evidence>
<evidence type="ECO:0000313" key="9">
    <source>
        <dbReference type="Proteomes" id="UP000480246"/>
    </source>
</evidence>
<keyword evidence="8" id="KW-0966">Cell projection</keyword>
<dbReference type="GO" id="GO:0009421">
    <property type="term" value="C:bacterial-type flagellum filament cap"/>
    <property type="evidence" value="ECO:0007669"/>
    <property type="project" value="InterPro"/>
</dbReference>
<proteinExistence type="inferred from homology"/>
<dbReference type="GO" id="GO:0009424">
    <property type="term" value="C:bacterial-type flagellum hook"/>
    <property type="evidence" value="ECO:0007669"/>
    <property type="project" value="UniProtKB-UniRule"/>
</dbReference>
<organism evidence="8 9">
    <name type="scientific">Gracilibacillus oryzae</name>
    <dbReference type="NCBI Taxonomy" id="1672701"/>
    <lineage>
        <taxon>Bacteria</taxon>
        <taxon>Bacillati</taxon>
        <taxon>Bacillota</taxon>
        <taxon>Bacilli</taxon>
        <taxon>Bacillales</taxon>
        <taxon>Bacillaceae</taxon>
        <taxon>Gracilibacillus</taxon>
    </lineage>
</organism>
<keyword evidence="9" id="KW-1185">Reference proteome</keyword>
<comment type="subunit">
    <text evidence="2 5">Homopentamer.</text>
</comment>
<evidence type="ECO:0000313" key="8">
    <source>
        <dbReference type="EMBL" id="KAB8132343.1"/>
    </source>
</evidence>
<name>A0A7C8GTF9_9BACI</name>
<keyword evidence="5" id="KW-0964">Secreted</keyword>
<comment type="similarity">
    <text evidence="1 5">Belongs to the FliD family.</text>
</comment>
<evidence type="ECO:0000256" key="3">
    <source>
        <dbReference type="ARBA" id="ARBA00023054"/>
    </source>
</evidence>
<dbReference type="AlphaFoldDB" id="A0A7C8GTF9"/>